<evidence type="ECO:0000256" key="1">
    <source>
        <dbReference type="SAM" id="MobiDB-lite"/>
    </source>
</evidence>
<proteinExistence type="predicted"/>
<dbReference type="AlphaFoldDB" id="A0AAN8S5M7"/>
<gene>
    <name evidence="2" type="ORF">RUM43_006723</name>
</gene>
<protein>
    <submittedName>
        <fullName evidence="2">Uncharacterized protein</fullName>
    </submittedName>
</protein>
<organism evidence="2 3">
    <name type="scientific">Polyplax serrata</name>
    <name type="common">Common mouse louse</name>
    <dbReference type="NCBI Taxonomy" id="468196"/>
    <lineage>
        <taxon>Eukaryota</taxon>
        <taxon>Metazoa</taxon>
        <taxon>Ecdysozoa</taxon>
        <taxon>Arthropoda</taxon>
        <taxon>Hexapoda</taxon>
        <taxon>Insecta</taxon>
        <taxon>Pterygota</taxon>
        <taxon>Neoptera</taxon>
        <taxon>Paraneoptera</taxon>
        <taxon>Psocodea</taxon>
        <taxon>Troctomorpha</taxon>
        <taxon>Phthiraptera</taxon>
        <taxon>Anoplura</taxon>
        <taxon>Polyplacidae</taxon>
        <taxon>Polyplax</taxon>
    </lineage>
</organism>
<feature type="region of interest" description="Disordered" evidence="1">
    <location>
        <begin position="120"/>
        <end position="142"/>
    </location>
</feature>
<dbReference type="EMBL" id="JAWJWE010000037">
    <property type="protein sequence ID" value="KAK6626412.1"/>
    <property type="molecule type" value="Genomic_DNA"/>
</dbReference>
<accession>A0AAN8S5M7</accession>
<evidence type="ECO:0000313" key="3">
    <source>
        <dbReference type="Proteomes" id="UP001372834"/>
    </source>
</evidence>
<dbReference type="Proteomes" id="UP001372834">
    <property type="component" value="Unassembled WGS sequence"/>
</dbReference>
<name>A0AAN8S5M7_POLSC</name>
<reference evidence="2 3" key="1">
    <citation type="submission" date="2023-10" db="EMBL/GenBank/DDBJ databases">
        <title>Genomes of two closely related lineages of the louse Polyplax serrata with different host specificities.</title>
        <authorList>
            <person name="Martinu J."/>
            <person name="Tarabai H."/>
            <person name="Stefka J."/>
            <person name="Hypsa V."/>
        </authorList>
    </citation>
    <scope>NUCLEOTIDE SEQUENCE [LARGE SCALE GENOMIC DNA]</scope>
    <source>
        <strain evidence="2">HR10_N</strain>
    </source>
</reference>
<sequence length="172" mass="19230">MDINIPAVLPGLSMADVRALISSYKKGLRLHVEAMRETSRYRASINAQFLEGHERLFEEFLGGLRRLLSEAVRSPAQTSHPAPDNGRLEKLERALEALTGKGRLTPPDLNLFLPLRPMRLQPSSPPGSVLQCPNKQLPRGSRLRRSRRLLRSRLLLPPLPSLPSLKSPPLNL</sequence>
<comment type="caution">
    <text evidence="2">The sequence shown here is derived from an EMBL/GenBank/DDBJ whole genome shotgun (WGS) entry which is preliminary data.</text>
</comment>
<evidence type="ECO:0000313" key="2">
    <source>
        <dbReference type="EMBL" id="KAK6626412.1"/>
    </source>
</evidence>